<evidence type="ECO:0000313" key="3">
    <source>
        <dbReference type="EMBL" id="THH18645.1"/>
    </source>
</evidence>
<evidence type="ECO:0000313" key="4">
    <source>
        <dbReference type="Proteomes" id="UP000310158"/>
    </source>
</evidence>
<name>A0A4S4M1A8_9AGAM</name>
<feature type="compositionally biased region" description="Basic and acidic residues" evidence="1">
    <location>
        <begin position="178"/>
        <end position="218"/>
    </location>
</feature>
<feature type="domain" description="Multiple myeloma tumor-associated protein 2-like N-terminal" evidence="2">
    <location>
        <begin position="8"/>
        <end position="82"/>
    </location>
</feature>
<dbReference type="OrthoDB" id="3242031at2759"/>
<protein>
    <recommendedName>
        <fullName evidence="2">Multiple myeloma tumor-associated protein 2-like N-terminal domain-containing protein</fullName>
    </recommendedName>
</protein>
<organism evidence="3 4">
    <name type="scientific">Bondarzewia mesenterica</name>
    <dbReference type="NCBI Taxonomy" id="1095465"/>
    <lineage>
        <taxon>Eukaryota</taxon>
        <taxon>Fungi</taxon>
        <taxon>Dikarya</taxon>
        <taxon>Basidiomycota</taxon>
        <taxon>Agaricomycotina</taxon>
        <taxon>Agaricomycetes</taxon>
        <taxon>Russulales</taxon>
        <taxon>Bondarzewiaceae</taxon>
        <taxon>Bondarzewia</taxon>
    </lineage>
</organism>
<dbReference type="InterPro" id="IPR019315">
    <property type="entry name" value="MMTA2_N"/>
</dbReference>
<gene>
    <name evidence="3" type="ORF">EW146_g2363</name>
</gene>
<dbReference type="PANTHER" id="PTHR14580">
    <property type="entry name" value="MULTIPLE MYELOMA TUMOR-ASSOCIATED PROTEIN 2 FAMILY MEMBER"/>
    <property type="match status" value="1"/>
</dbReference>
<proteinExistence type="predicted"/>
<dbReference type="AlphaFoldDB" id="A0A4S4M1A8"/>
<feature type="region of interest" description="Disordered" evidence="1">
    <location>
        <begin position="1"/>
        <end position="23"/>
    </location>
</feature>
<dbReference type="InterPro" id="IPR039207">
    <property type="entry name" value="MMTAG2-like"/>
</dbReference>
<dbReference type="PANTHER" id="PTHR14580:SF0">
    <property type="entry name" value="MULTIPLE MYELOMA TUMOR-ASSOCIATED PROTEIN 2"/>
    <property type="match status" value="1"/>
</dbReference>
<feature type="compositionally biased region" description="Basic and acidic residues" evidence="1">
    <location>
        <begin position="118"/>
        <end position="127"/>
    </location>
</feature>
<reference evidence="3 4" key="1">
    <citation type="submission" date="2019-02" db="EMBL/GenBank/DDBJ databases">
        <title>Genome sequencing of the rare red list fungi Bondarzewia mesenterica.</title>
        <authorList>
            <person name="Buettner E."/>
            <person name="Kellner H."/>
        </authorList>
    </citation>
    <scope>NUCLEOTIDE SEQUENCE [LARGE SCALE GENOMIC DNA]</scope>
    <source>
        <strain evidence="3 4">DSM 108281</strain>
    </source>
</reference>
<accession>A0A4S4M1A8</accession>
<evidence type="ECO:0000259" key="2">
    <source>
        <dbReference type="Pfam" id="PF10159"/>
    </source>
</evidence>
<evidence type="ECO:0000256" key="1">
    <source>
        <dbReference type="SAM" id="MobiDB-lite"/>
    </source>
</evidence>
<feature type="region of interest" description="Disordered" evidence="1">
    <location>
        <begin position="82"/>
        <end position="218"/>
    </location>
</feature>
<sequence length="716" mass="81214">MFEPVRGGTRGGQAEFKWSDVSADKDRENYLGHSINAPTGRWQKNKDVHWYSRGVKTSEDERLEEIRRIKEAEADALSVALGFGPSQKGATGSGPGTGANATLVKTEVDLGAELNPEEIERRVIEKEKRRRKVERKEEKRARRESRYARKNNSDNDGDRHARYHDRDRSRSRSPRRHQVGEDATRNLDQEHRLKSSDGRERRGDKDGSRGQDGDYDGRKRELERERNWRRLDDNVRGDRFTEASWGRRDPHINWNPLGLHLQRHAFHQCTQAYNGFAYLPLEFPVSALAVKGRLALHGADSLHSGGAAYTFAYRIAIFPKTYKFSAAMTDMPTLGMPYFLEDKTGTLAGSEFIDVNDRMRLGFRCTLRDTHRTAYMIYDLTNSSQTTYSQPAAVLDYGQNNALGTVIISGRGSTPMSQYLVKLSPFGSSKSRKFIACDGQEYKWSWRSRDDFEWMCLNSSGYLVAYYNLKLAGEPHYPGSSGCMLTVDESYPHLAVGRLVVSFSDLRSITSSLTPRWKLSKAIPQATIEFTLSGTASTLAAELANVLHVPHLALDTIFWNPGWVATPMPDFINKIHAVLKDGETRYGGAKDANKIDIAVFLYRYMNKSCLSKYVRILAGLDPPLALYLPRLCFRTLLRLLGLAPPCSLGCPETTREVFFSRNSIVWWCINHHWSVKKRETERFKVEGIAAGSRMRRLGGWGKETEDWLKAVKETAV</sequence>
<dbReference type="Pfam" id="PF10159">
    <property type="entry name" value="MMtag"/>
    <property type="match status" value="1"/>
</dbReference>
<comment type="caution">
    <text evidence="3">The sequence shown here is derived from an EMBL/GenBank/DDBJ whole genome shotgun (WGS) entry which is preliminary data.</text>
</comment>
<keyword evidence="4" id="KW-1185">Reference proteome</keyword>
<feature type="compositionally biased region" description="Basic and acidic residues" evidence="1">
    <location>
        <begin position="134"/>
        <end position="170"/>
    </location>
</feature>
<dbReference type="EMBL" id="SGPL01000069">
    <property type="protein sequence ID" value="THH18645.1"/>
    <property type="molecule type" value="Genomic_DNA"/>
</dbReference>
<dbReference type="Proteomes" id="UP000310158">
    <property type="component" value="Unassembled WGS sequence"/>
</dbReference>